<keyword evidence="3" id="KW-0548">Nucleotidyltransferase</keyword>
<dbReference type="InterPro" id="IPR013648">
    <property type="entry name" value="PP_Potyviridae"/>
</dbReference>
<evidence type="ECO:0000259" key="8">
    <source>
        <dbReference type="PROSITE" id="PS51436"/>
    </source>
</evidence>
<dbReference type="SUPFAM" id="SSF50494">
    <property type="entry name" value="Trypsin-like serine proteases"/>
    <property type="match status" value="1"/>
</dbReference>
<dbReference type="GO" id="GO:0000166">
    <property type="term" value="F:nucleotide binding"/>
    <property type="evidence" value="ECO:0007669"/>
    <property type="project" value="UniProtKB-KW"/>
</dbReference>
<keyword evidence="4" id="KW-0547">Nucleotide-binding</keyword>
<evidence type="ECO:0000256" key="3">
    <source>
        <dbReference type="ARBA" id="ARBA00022695"/>
    </source>
</evidence>
<dbReference type="KEGG" id="vg:40525327"/>
<accession>W5WUS8</accession>
<dbReference type="Pfam" id="PF00680">
    <property type="entry name" value="RdRP_1"/>
    <property type="match status" value="1"/>
</dbReference>
<dbReference type="GO" id="GO:0003723">
    <property type="term" value="F:RNA binding"/>
    <property type="evidence" value="ECO:0007669"/>
    <property type="project" value="InterPro"/>
</dbReference>
<dbReference type="InterPro" id="IPR007094">
    <property type="entry name" value="RNA-dir_pol_PSvirus"/>
</dbReference>
<name>W5WUS8_9POTV</name>
<dbReference type="InterPro" id="IPR043504">
    <property type="entry name" value="Peptidase_S1_PA_chymotrypsin"/>
</dbReference>
<feature type="non-terminal residue" evidence="9">
    <location>
        <position position="1138"/>
    </location>
</feature>
<dbReference type="Gene3D" id="3.40.50.300">
    <property type="entry name" value="P-loop containing nucleotide triphosphate hydrolases"/>
    <property type="match status" value="1"/>
</dbReference>
<dbReference type="GO" id="GO:0003968">
    <property type="term" value="F:RNA-directed RNA polymerase activity"/>
    <property type="evidence" value="ECO:0007669"/>
    <property type="project" value="UniProtKB-KW"/>
</dbReference>
<keyword evidence="10" id="KW-1185">Reference proteome</keyword>
<evidence type="ECO:0000256" key="6">
    <source>
        <dbReference type="ARBA" id="ARBA00022953"/>
    </source>
</evidence>
<dbReference type="GO" id="GO:0039694">
    <property type="term" value="P:viral RNA genome replication"/>
    <property type="evidence" value="ECO:0007669"/>
    <property type="project" value="InterPro"/>
</dbReference>
<protein>
    <submittedName>
        <fullName evidence="9">Polyprotein</fullName>
    </submittedName>
</protein>
<dbReference type="Pfam" id="PF08440">
    <property type="entry name" value="Poty_PP"/>
    <property type="match status" value="1"/>
</dbReference>
<dbReference type="CDD" id="cd23175">
    <property type="entry name" value="ps-ssRNAv_Potyviridae_RdRp"/>
    <property type="match status" value="1"/>
</dbReference>
<dbReference type="EMBL" id="KF826466">
    <property type="protein sequence ID" value="AHI04506.1"/>
    <property type="molecule type" value="Genomic_RNA"/>
</dbReference>
<reference evidence="9 10" key="1">
    <citation type="submission" date="2013-11" db="EMBL/GenBank/DDBJ databases">
        <title>Characterization of polyprotein gene of Tulip breaking virus.</title>
        <authorList>
            <person name="Pham K.T.K."/>
            <person name="Lemmers M.E.C."/>
            <person name="de Kock M.J.D."/>
        </authorList>
    </citation>
    <scope>NUCLEOTIDE SEQUENCE [LARGE SCALE GENOMIC DNA]</scope>
    <source>
        <strain evidence="9">Texas Flame</strain>
    </source>
</reference>
<dbReference type="SUPFAM" id="SSF56672">
    <property type="entry name" value="DNA/RNA polymerases"/>
    <property type="match status" value="1"/>
</dbReference>
<dbReference type="Gene3D" id="2.40.10.10">
    <property type="entry name" value="Trypsin-like serine proteases"/>
    <property type="match status" value="2"/>
</dbReference>
<dbReference type="PROSITE" id="PS50507">
    <property type="entry name" value="RDRP_SSRNA_POS"/>
    <property type="match status" value="1"/>
</dbReference>
<dbReference type="InterPro" id="IPR027417">
    <property type="entry name" value="P-loop_NTPase"/>
</dbReference>
<dbReference type="SUPFAM" id="SSF52540">
    <property type="entry name" value="P-loop containing nucleoside triphosphate hydrolases"/>
    <property type="match status" value="1"/>
</dbReference>
<evidence type="ECO:0000256" key="2">
    <source>
        <dbReference type="ARBA" id="ARBA00022679"/>
    </source>
</evidence>
<keyword evidence="6" id="KW-0693">Viral RNA replication</keyword>
<evidence type="ECO:0000259" key="7">
    <source>
        <dbReference type="PROSITE" id="PS50507"/>
    </source>
</evidence>
<feature type="domain" description="RdRp catalytic" evidence="7">
    <location>
        <begin position="1059"/>
        <end position="1138"/>
    </location>
</feature>
<feature type="domain" description="Peptidase C4" evidence="8">
    <location>
        <begin position="575"/>
        <end position="793"/>
    </location>
</feature>
<dbReference type="InterPro" id="IPR043502">
    <property type="entry name" value="DNA/RNA_pol_sf"/>
</dbReference>
<organism evidence="9 10">
    <name type="scientific">Tulip breaking virus</name>
    <dbReference type="NCBI Taxonomy" id="12229"/>
    <lineage>
        <taxon>Viruses</taxon>
        <taxon>Riboviria</taxon>
        <taxon>Orthornavirae</taxon>
        <taxon>Pisuviricota</taxon>
        <taxon>Stelpaviricetes</taxon>
        <taxon>Patatavirales</taxon>
        <taxon>Potyviridae</taxon>
        <taxon>Potyvirus</taxon>
        <taxon>Potyvirus tulipadefractum</taxon>
    </lineage>
</organism>
<evidence type="ECO:0000256" key="4">
    <source>
        <dbReference type="ARBA" id="ARBA00022741"/>
    </source>
</evidence>
<feature type="non-terminal residue" evidence="9">
    <location>
        <position position="1"/>
    </location>
</feature>
<keyword evidence="1" id="KW-0696">RNA-directed RNA polymerase</keyword>
<dbReference type="GO" id="GO:0005198">
    <property type="term" value="F:structural molecule activity"/>
    <property type="evidence" value="ECO:0007669"/>
    <property type="project" value="InterPro"/>
</dbReference>
<keyword evidence="2" id="KW-0808">Transferase</keyword>
<evidence type="ECO:0000256" key="5">
    <source>
        <dbReference type="ARBA" id="ARBA00022801"/>
    </source>
</evidence>
<dbReference type="Pfam" id="PF00863">
    <property type="entry name" value="Peptidase_C4"/>
    <property type="match status" value="1"/>
</dbReference>
<evidence type="ECO:0000313" key="10">
    <source>
        <dbReference type="Proteomes" id="UP000232639"/>
    </source>
</evidence>
<dbReference type="PROSITE" id="PS51436">
    <property type="entry name" value="POTYVIRUS_NIA_PRO"/>
    <property type="match status" value="1"/>
</dbReference>
<dbReference type="GO" id="GO:0016818">
    <property type="term" value="F:hydrolase activity, acting on acid anhydrides, in phosphorus-containing anhydrides"/>
    <property type="evidence" value="ECO:0007669"/>
    <property type="project" value="InterPro"/>
</dbReference>
<dbReference type="RefSeq" id="YP_009665152.1">
    <property type="nucleotide sequence ID" value="NC_043168.1"/>
</dbReference>
<proteinExistence type="predicted"/>
<dbReference type="Proteomes" id="UP000232639">
    <property type="component" value="Segment"/>
</dbReference>
<dbReference type="PRINTS" id="PR00966">
    <property type="entry name" value="NIAPOTYPTASE"/>
</dbReference>
<dbReference type="InterPro" id="IPR001205">
    <property type="entry name" value="RNA-dir_pol_C"/>
</dbReference>
<dbReference type="GeneID" id="40525327"/>
<dbReference type="InterPro" id="IPR001730">
    <property type="entry name" value="Potyv_NIa-pro_dom"/>
</dbReference>
<sequence>IIENGVTLDIDVVVDFGTKVVPELDIDTRLIRYAKNSVSFGERIQRLGRVGRNKDGVALRIGHTEKGLVAVPAMTATEAAFLCFAHGLPVMTNGVSTNLLANCTVPQARVMMQFELNPFYTVNFVRFDGSMHPMIHKLLVPYKLRDSEIILNKMAIPNQSVSTWATAKEYAFQGMKMSIPDDVRIPFHSREIPDRLHEAIWGVVMKHKGDAGFGRVSSASACKIAYTLQTDLSAIQRTVQILEKLIENELKKQAYFKNITSASCSSSFSLVSIANAIRSRHIADHTTENISILQAAKNQLMEFRNISVDLDFPTRIEPFGALECVQFQSVEGVSKQLGLKGHWNSSVVTQDLIVCGAVIAGGFWMLCAHFQGKMSELVSFQAKNKRQRQKLRFREARDNKFAREVYGEDSDMAHYFGTAYTAKGKTKGTTRGMGAKTRRFINMYNFDPTEYSFARYIDPLTGYTLDEQAIVDLNMVQDHFGTIRAQLIDNDLLDRQTIKNKPGIEAYFVKDLAKQILKVDLTPHNPTRVCDKSVTIAGFPDRENELRQTNAPVMLPASALPKENPYEDESVDFEHKSTFHGVRDYNPIAVNICCLENISDGYSSKIFGIGFGSVIITNQHLFSRNNGTLTIQSHHGIYHIKNTTQLNLFPIKERDIVLIQLPKDFPPFSQKLKFRQPMSNEKVCLVGTNFQEKSTTSTVSESSIISQKNGSHFYRHWISTKDGQCGLPAVAAKDGAILGIHSLTSLANDSNFFIAFPENFHEDYLSKITDLDWIKHWKLNVNTISWGSLSLEQGKPDNLFRLSKDITALDVEPVQMQSKENQWLYSQLQGNLKAVAKTTNQLVTKHVVKGKCMLFETYLQVDKEAERYFRPLMGAYQKSRLNREAYVKDLFKYALPITVGAVDCDKFEMALDSVVSMMERAGFDTCNFVTDESEIFSALNMKAAVGALYSGKKRDYFQNFTDEEKEQIVRDSCYRLFQGKMGVWNGSLKAELRPVEKVAQNKTRSFTAAPLDTLLGGKVCVDDFNNKFYSFNLKCPWSVGMTKFYKGWNTLLTSLPDGWIYCDADGSQFDSSLSPYLINAVLNLRLHFMEDCPFGETMLKNLYTEIIYTTIATPDGTIVKKFKGNNSGQPSTVVDNTL</sequence>
<dbReference type="GO" id="GO:0006508">
    <property type="term" value="P:proteolysis"/>
    <property type="evidence" value="ECO:0007669"/>
    <property type="project" value="InterPro"/>
</dbReference>
<keyword evidence="5" id="KW-0378">Hydrolase</keyword>
<dbReference type="GO" id="GO:0008234">
    <property type="term" value="F:cysteine-type peptidase activity"/>
    <property type="evidence" value="ECO:0007669"/>
    <property type="project" value="InterPro"/>
</dbReference>
<dbReference type="InterPro" id="IPR009003">
    <property type="entry name" value="Peptidase_S1_PA"/>
</dbReference>
<dbReference type="GO" id="GO:0006351">
    <property type="term" value="P:DNA-templated transcription"/>
    <property type="evidence" value="ECO:0007669"/>
    <property type="project" value="InterPro"/>
</dbReference>
<dbReference type="SMR" id="W5WUS8"/>
<evidence type="ECO:0000256" key="1">
    <source>
        <dbReference type="ARBA" id="ARBA00022484"/>
    </source>
</evidence>
<evidence type="ECO:0000313" key="9">
    <source>
        <dbReference type="EMBL" id="AHI04506.1"/>
    </source>
</evidence>